<comment type="caution">
    <text evidence="2">The sequence shown here is derived from an EMBL/GenBank/DDBJ whole genome shotgun (WGS) entry which is preliminary data.</text>
</comment>
<feature type="domain" description="Fungal lipase-type" evidence="1">
    <location>
        <begin position="82"/>
        <end position="228"/>
    </location>
</feature>
<dbReference type="GO" id="GO:0006629">
    <property type="term" value="P:lipid metabolic process"/>
    <property type="evidence" value="ECO:0007669"/>
    <property type="project" value="InterPro"/>
</dbReference>
<proteinExistence type="predicted"/>
<dbReference type="Gene3D" id="3.40.50.1820">
    <property type="entry name" value="alpha/beta hydrolase"/>
    <property type="match status" value="1"/>
</dbReference>
<evidence type="ECO:0000259" key="1">
    <source>
        <dbReference type="Pfam" id="PF01764"/>
    </source>
</evidence>
<dbReference type="Proteomes" id="UP000028725">
    <property type="component" value="Unassembled WGS sequence"/>
</dbReference>
<dbReference type="InterPro" id="IPR051218">
    <property type="entry name" value="Sec_MonoDiacylglyc_Lipase"/>
</dbReference>
<dbReference type="PANTHER" id="PTHR45856:SF24">
    <property type="entry name" value="FUNGAL LIPASE-LIKE DOMAIN-CONTAINING PROTEIN"/>
    <property type="match status" value="1"/>
</dbReference>
<keyword evidence="3" id="KW-1185">Reference proteome</keyword>
<dbReference type="AlphaFoldDB" id="A0A085W9J1"/>
<dbReference type="SUPFAM" id="SSF53474">
    <property type="entry name" value="alpha/beta-Hydrolases"/>
    <property type="match status" value="1"/>
</dbReference>
<sequence>MSYSNQQIMMTLAALASTASNQQIFESVEHQEARALKWINKILAEPGLATGGAWQAIWVGLSADRANLSYIAQNASKTQFAVSIRGTDFAIKIDVAEDDDVSEVVSFAEQAGAPAWISQGAMEAFQEVTGTVSSQSKTTLAQELQKLASYHPGAQFFITGHSLGGSVATTVGLYLQNLAKSWSTPVSFQVYTFAAPTAGTQEFAALFAKTFAQSSWRVYNLLDAVPNAWQTLSKVNDFFPGGPKATPIVQDLITKKQASTNGNAYTQPVTKEVPLNQQGLRDMNHIANDTYDFLQQVGFQHDVNTYLTLLEAPTVTVNK</sequence>
<name>A0A085W9J1_9BACT</name>
<dbReference type="EMBL" id="JMCB01000014">
    <property type="protein sequence ID" value="KFE64354.1"/>
    <property type="molecule type" value="Genomic_DNA"/>
</dbReference>
<dbReference type="PANTHER" id="PTHR45856">
    <property type="entry name" value="ALPHA/BETA-HYDROLASES SUPERFAMILY PROTEIN"/>
    <property type="match status" value="1"/>
</dbReference>
<protein>
    <recommendedName>
        <fullName evidence="1">Fungal lipase-type domain-containing protein</fullName>
    </recommendedName>
</protein>
<gene>
    <name evidence="2" type="ORF">DB31_2148</name>
</gene>
<reference evidence="2 3" key="1">
    <citation type="submission" date="2014-04" db="EMBL/GenBank/DDBJ databases">
        <title>Genome assembly of Hyalangium minutum DSM 14724.</title>
        <authorList>
            <person name="Sharma G."/>
            <person name="Subramanian S."/>
        </authorList>
    </citation>
    <scope>NUCLEOTIDE SEQUENCE [LARGE SCALE GENOMIC DNA]</scope>
    <source>
        <strain evidence="2 3">DSM 14724</strain>
    </source>
</reference>
<dbReference type="InterPro" id="IPR002921">
    <property type="entry name" value="Fungal_lipase-type"/>
</dbReference>
<accession>A0A085W9J1</accession>
<dbReference type="STRING" id="394096.DB31_2148"/>
<dbReference type="RefSeq" id="WP_169787125.1">
    <property type="nucleotide sequence ID" value="NZ_JMCB01000014.1"/>
</dbReference>
<evidence type="ECO:0000313" key="3">
    <source>
        <dbReference type="Proteomes" id="UP000028725"/>
    </source>
</evidence>
<dbReference type="InterPro" id="IPR029058">
    <property type="entry name" value="AB_hydrolase_fold"/>
</dbReference>
<dbReference type="Pfam" id="PF01764">
    <property type="entry name" value="Lipase_3"/>
    <property type="match status" value="1"/>
</dbReference>
<organism evidence="2 3">
    <name type="scientific">Hyalangium minutum</name>
    <dbReference type="NCBI Taxonomy" id="394096"/>
    <lineage>
        <taxon>Bacteria</taxon>
        <taxon>Pseudomonadati</taxon>
        <taxon>Myxococcota</taxon>
        <taxon>Myxococcia</taxon>
        <taxon>Myxococcales</taxon>
        <taxon>Cystobacterineae</taxon>
        <taxon>Archangiaceae</taxon>
        <taxon>Hyalangium</taxon>
    </lineage>
</organism>
<evidence type="ECO:0000313" key="2">
    <source>
        <dbReference type="EMBL" id="KFE64354.1"/>
    </source>
</evidence>